<dbReference type="AlphaFoldDB" id="M2Z4J6"/>
<dbReference type="Gene3D" id="3.10.450.50">
    <property type="match status" value="1"/>
</dbReference>
<keyword evidence="3" id="KW-1185">Reference proteome</keyword>
<protein>
    <recommendedName>
        <fullName evidence="1">SnoaL-like domain-containing protein</fullName>
    </recommendedName>
</protein>
<evidence type="ECO:0000259" key="1">
    <source>
        <dbReference type="Pfam" id="PF12680"/>
    </source>
</evidence>
<dbReference type="PATRIC" id="fig|1278076.4.peg.4641"/>
<dbReference type="Proteomes" id="UP000011731">
    <property type="component" value="Unassembled WGS sequence"/>
</dbReference>
<comment type="caution">
    <text evidence="2">The sequence shown here is derived from an EMBL/GenBank/DDBJ whole genome shotgun (WGS) entry which is preliminary data.</text>
</comment>
<sequence length="145" mass="15876">MLLAVPLGTARTPRKATDMTDDEAWEFATGWAKAWNSHDIEAVLGHFREDVEFRSPLAADLVLGSAGTILGKDALRAYWRTGLERLPDLHFELLGVYPGVDAVIIHYRNQAGRSVCEFLEFDGERVIRGHGCYAAPAATPPTAAP</sequence>
<reference evidence="2 3" key="1">
    <citation type="journal article" date="2013" name="Genome Announc.">
        <title>Draft Genome Sequence of Rhodococcus ruber Strain BKS 20-38.</title>
        <authorList>
            <person name="Bala M."/>
            <person name="Kumar S."/>
            <person name="Raghava G.P."/>
            <person name="Mayilraj S."/>
        </authorList>
    </citation>
    <scope>NUCLEOTIDE SEQUENCE [LARGE SCALE GENOMIC DNA]</scope>
    <source>
        <strain evidence="2 3">BKS 20-38</strain>
    </source>
</reference>
<dbReference type="EMBL" id="AOEX01000086">
    <property type="protein sequence ID" value="EME55773.1"/>
    <property type="molecule type" value="Genomic_DNA"/>
</dbReference>
<name>M2Z4J6_9NOCA</name>
<dbReference type="InterPro" id="IPR037401">
    <property type="entry name" value="SnoaL-like"/>
</dbReference>
<evidence type="ECO:0000313" key="2">
    <source>
        <dbReference type="EMBL" id="EME55773.1"/>
    </source>
</evidence>
<proteinExistence type="predicted"/>
<organism evidence="2 3">
    <name type="scientific">Rhodococcus ruber BKS 20-38</name>
    <dbReference type="NCBI Taxonomy" id="1278076"/>
    <lineage>
        <taxon>Bacteria</taxon>
        <taxon>Bacillati</taxon>
        <taxon>Actinomycetota</taxon>
        <taxon>Actinomycetes</taxon>
        <taxon>Mycobacteriales</taxon>
        <taxon>Nocardiaceae</taxon>
        <taxon>Rhodococcus</taxon>
    </lineage>
</organism>
<dbReference type="Pfam" id="PF12680">
    <property type="entry name" value="SnoaL_2"/>
    <property type="match status" value="1"/>
</dbReference>
<evidence type="ECO:0000313" key="3">
    <source>
        <dbReference type="Proteomes" id="UP000011731"/>
    </source>
</evidence>
<accession>M2Z4J6</accession>
<gene>
    <name evidence="2" type="ORF">G352_22666</name>
</gene>
<dbReference type="InterPro" id="IPR032710">
    <property type="entry name" value="NTF2-like_dom_sf"/>
</dbReference>
<feature type="domain" description="SnoaL-like" evidence="1">
    <location>
        <begin position="30"/>
        <end position="125"/>
    </location>
</feature>
<dbReference type="SUPFAM" id="SSF54427">
    <property type="entry name" value="NTF2-like"/>
    <property type="match status" value="1"/>
</dbReference>